<dbReference type="PANTHER" id="PTHR36034:SF2">
    <property type="entry name" value="EXPRESSED PROTEIN"/>
    <property type="match status" value="1"/>
</dbReference>
<dbReference type="PANTHER" id="PTHR36034">
    <property type="entry name" value="EXPRESSED PROTEIN"/>
    <property type="match status" value="1"/>
</dbReference>
<dbReference type="AlphaFoldDB" id="A0A5P1FK76"/>
<evidence type="ECO:0000256" key="1">
    <source>
        <dbReference type="SAM" id="MobiDB-lite"/>
    </source>
</evidence>
<keyword evidence="3" id="KW-1185">Reference proteome</keyword>
<sequence length="861" mass="93834">MNFLLSRSTHHVSPDLPSISELHNDEHPALKRTTTLEGLIADDPFQRSSSEEGDRDSDGIGDATGAPVDSNLESQVPMGNLSDVAEGEGCITIPCRVLPDDWSDASDIPQLRSLDRSFVFPGEQIHLLVCLSASKQHTEIITPFKVAAVISKNNYSGKNQTKTIGEKANSLIDQGNMNDTYEETADVVKEENGENISTADSPLDLEDISLTESLLRMEDHKHQTEALLESFRNSNFFVRIAHLDEPLWSKRNGADPSSSNSDMAGENFHSENIDSKKVSKANLVNAVIDRGGFDGSSSGGMARNDIRCYSLHNGDIVVLLQVNVAVSNIKDPVLEVIQFEKYEATSAVSENLNGLHSNSEDPCRDLLNWLLPLDRTLPPRPLSPPSNSSSVLGVTQRSTSASSSSQIFSFGHFRSNSMPSLPQVNVPPSSTIPASYSKPSFEVDDYDRISQEKVIHQDRKNSELLSFRGVPLEPERFSVHCGLEGIYLPRRRWRRKVEIIQPIEIHSFAAECSIEDLLCVQVKNVTPAHLPDVTIFLDSIAIIFDEASKGGPPLSLPIASIETGNGHSLPNLSLRRGEEHSFILKPAATVGKDLKGHGDRKPTQLHQKMSYSTSNAHMTPRVSDPRKVSPSVDQYAVLVSCRCNYTESKLFFKQPTIWRPRIARDLMISVVSEISGQTVESNGRLPQLPVQAMTLQASNLTSEDLTLTVLAPATPNTYTSVMPLNSAPSTPQSTFVGVSEGMGRVGGLHRLSSMPVEMESQKESNTSGKRSISLAQHTGATSDVMSNSDLGCSHLWLQSTVPLGCVPAGSSAMVKLELLPLTDGIITLSTLEVAIKEKGVTYRPEQPLKIHATSSVSTGIV</sequence>
<feature type="compositionally biased region" description="Basic and acidic residues" evidence="1">
    <location>
        <begin position="49"/>
        <end position="58"/>
    </location>
</feature>
<dbReference type="EMBL" id="CM007382">
    <property type="protein sequence ID" value="ONK78123.1"/>
    <property type="molecule type" value="Genomic_DNA"/>
</dbReference>
<dbReference type="OMA" id="HRRQTEM"/>
<name>A0A5P1FK76_ASPOF</name>
<dbReference type="GO" id="GO:0016192">
    <property type="term" value="P:vesicle-mediated transport"/>
    <property type="evidence" value="ECO:0007669"/>
    <property type="project" value="EnsemblPlants"/>
</dbReference>
<dbReference type="GO" id="GO:1990071">
    <property type="term" value="C:TRAPPII protein complex"/>
    <property type="evidence" value="ECO:0007669"/>
    <property type="project" value="EnsemblPlants"/>
</dbReference>
<accession>A0A5P1FK76</accession>
<dbReference type="GO" id="GO:0005802">
    <property type="term" value="C:trans-Golgi network"/>
    <property type="evidence" value="ECO:0007669"/>
    <property type="project" value="EnsemblPlants"/>
</dbReference>
<evidence type="ECO:0000313" key="2">
    <source>
        <dbReference type="EMBL" id="ONK78123.1"/>
    </source>
</evidence>
<feature type="region of interest" description="Disordered" evidence="1">
    <location>
        <begin position="249"/>
        <end position="271"/>
    </location>
</feature>
<feature type="region of interest" description="Disordered" evidence="1">
    <location>
        <begin position="1"/>
        <end position="76"/>
    </location>
</feature>
<dbReference type="OrthoDB" id="1918650at2759"/>
<gene>
    <name evidence="2" type="ORF">A4U43_C02F14590</name>
</gene>
<dbReference type="Proteomes" id="UP000243459">
    <property type="component" value="Chromosome 2"/>
</dbReference>
<proteinExistence type="predicted"/>
<reference evidence="3" key="1">
    <citation type="journal article" date="2017" name="Nat. Commun.">
        <title>The asparagus genome sheds light on the origin and evolution of a young Y chromosome.</title>
        <authorList>
            <person name="Harkess A."/>
            <person name="Zhou J."/>
            <person name="Xu C."/>
            <person name="Bowers J.E."/>
            <person name="Van der Hulst R."/>
            <person name="Ayyampalayam S."/>
            <person name="Mercati F."/>
            <person name="Riccardi P."/>
            <person name="McKain M.R."/>
            <person name="Kakrana A."/>
            <person name="Tang H."/>
            <person name="Ray J."/>
            <person name="Groenendijk J."/>
            <person name="Arikit S."/>
            <person name="Mathioni S.M."/>
            <person name="Nakano M."/>
            <person name="Shan H."/>
            <person name="Telgmann-Rauber A."/>
            <person name="Kanno A."/>
            <person name="Yue Z."/>
            <person name="Chen H."/>
            <person name="Li W."/>
            <person name="Chen Y."/>
            <person name="Xu X."/>
            <person name="Zhang Y."/>
            <person name="Luo S."/>
            <person name="Chen H."/>
            <person name="Gao J."/>
            <person name="Mao Z."/>
            <person name="Pires J.C."/>
            <person name="Luo M."/>
            <person name="Kudrna D."/>
            <person name="Wing R.A."/>
            <person name="Meyers B.C."/>
            <person name="Yi K."/>
            <person name="Kong H."/>
            <person name="Lavrijsen P."/>
            <person name="Sunseri F."/>
            <person name="Falavigna A."/>
            <person name="Ye Y."/>
            <person name="Leebens-Mack J.H."/>
            <person name="Chen G."/>
        </authorList>
    </citation>
    <scope>NUCLEOTIDE SEQUENCE [LARGE SCALE GENOMIC DNA]</scope>
    <source>
        <strain evidence="3">cv. DH0086</strain>
    </source>
</reference>
<organism evidence="2 3">
    <name type="scientific">Asparagus officinalis</name>
    <name type="common">Garden asparagus</name>
    <dbReference type="NCBI Taxonomy" id="4686"/>
    <lineage>
        <taxon>Eukaryota</taxon>
        <taxon>Viridiplantae</taxon>
        <taxon>Streptophyta</taxon>
        <taxon>Embryophyta</taxon>
        <taxon>Tracheophyta</taxon>
        <taxon>Spermatophyta</taxon>
        <taxon>Magnoliopsida</taxon>
        <taxon>Liliopsida</taxon>
        <taxon>Asparagales</taxon>
        <taxon>Asparagaceae</taxon>
        <taxon>Asparagoideae</taxon>
        <taxon>Asparagus</taxon>
    </lineage>
</organism>
<dbReference type="Gramene" id="ONK78123">
    <property type="protein sequence ID" value="ONK78123"/>
    <property type="gene ID" value="A4U43_C02F14590"/>
</dbReference>
<evidence type="ECO:0000313" key="3">
    <source>
        <dbReference type="Proteomes" id="UP000243459"/>
    </source>
</evidence>
<dbReference type="GO" id="GO:0009504">
    <property type="term" value="C:cell plate"/>
    <property type="evidence" value="ECO:0007669"/>
    <property type="project" value="EnsemblPlants"/>
</dbReference>
<protein>
    <submittedName>
        <fullName evidence="2">Uncharacterized protein</fullName>
    </submittedName>
</protein>